<name>A0A6A4EJD6_9STRA</name>
<dbReference type="EMBL" id="QXGE01000121">
    <property type="protein sequence ID" value="KAE9323757.1"/>
    <property type="molecule type" value="Genomic_DNA"/>
</dbReference>
<sequence>MFFSSTSLTSATSALRASADRAPALDPLMTMSGLGTFSTAHLGVVVAYQVESHVVAQTLGNVE</sequence>
<proteinExistence type="predicted"/>
<evidence type="ECO:0000313" key="1">
    <source>
        <dbReference type="EMBL" id="KAE9323757.1"/>
    </source>
</evidence>
<gene>
    <name evidence="1" type="ORF">PF001_g3770</name>
</gene>
<accession>A0A6A4EJD6</accession>
<comment type="caution">
    <text evidence="1">The sequence shown here is derived from an EMBL/GenBank/DDBJ whole genome shotgun (WGS) entry which is preliminary data.</text>
</comment>
<dbReference type="AlphaFoldDB" id="A0A6A4EJD6"/>
<dbReference type="Proteomes" id="UP000437068">
    <property type="component" value="Unassembled WGS sequence"/>
</dbReference>
<reference evidence="1 2" key="1">
    <citation type="submission" date="2018-08" db="EMBL/GenBank/DDBJ databases">
        <title>Genomic investigation of the strawberry pathogen Phytophthora fragariae indicates pathogenicity is determined by transcriptional variation in three key races.</title>
        <authorList>
            <person name="Adams T.M."/>
            <person name="Armitage A.D."/>
            <person name="Sobczyk M.K."/>
            <person name="Bates H.J."/>
            <person name="Dunwell J.M."/>
            <person name="Nellist C.F."/>
            <person name="Harrison R.J."/>
        </authorList>
    </citation>
    <scope>NUCLEOTIDE SEQUENCE [LARGE SCALE GENOMIC DNA]</scope>
    <source>
        <strain evidence="1 2">A4</strain>
    </source>
</reference>
<evidence type="ECO:0000313" key="2">
    <source>
        <dbReference type="Proteomes" id="UP000437068"/>
    </source>
</evidence>
<protein>
    <submittedName>
        <fullName evidence="1">Uncharacterized protein</fullName>
    </submittedName>
</protein>
<organism evidence="1 2">
    <name type="scientific">Phytophthora fragariae</name>
    <dbReference type="NCBI Taxonomy" id="53985"/>
    <lineage>
        <taxon>Eukaryota</taxon>
        <taxon>Sar</taxon>
        <taxon>Stramenopiles</taxon>
        <taxon>Oomycota</taxon>
        <taxon>Peronosporomycetes</taxon>
        <taxon>Peronosporales</taxon>
        <taxon>Peronosporaceae</taxon>
        <taxon>Phytophthora</taxon>
    </lineage>
</organism>